<sequence>MRPASGAPLDDSWISPRYVISRAGGERSPSGGAPGRRQLSGEVIGAGAKTKESAFGGENGVEALEAVDWPPINHRPPEEEGTRLEEKPKPKTETPGAPGGPRLSRRGAEIDTPPLRTVVRDKQDSEAELCPIT</sequence>
<feature type="region of interest" description="Disordered" evidence="1">
    <location>
        <begin position="20"/>
        <end position="39"/>
    </location>
</feature>
<keyword evidence="2" id="KW-1185">Reference proteome</keyword>
<accession>A0A1I7YU98</accession>
<evidence type="ECO:0000313" key="3">
    <source>
        <dbReference type="WBParaSite" id="L893_g19901.t1"/>
    </source>
</evidence>
<evidence type="ECO:0000256" key="1">
    <source>
        <dbReference type="SAM" id="MobiDB-lite"/>
    </source>
</evidence>
<organism evidence="2 3">
    <name type="scientific">Steinernema glaseri</name>
    <dbReference type="NCBI Taxonomy" id="37863"/>
    <lineage>
        <taxon>Eukaryota</taxon>
        <taxon>Metazoa</taxon>
        <taxon>Ecdysozoa</taxon>
        <taxon>Nematoda</taxon>
        <taxon>Chromadorea</taxon>
        <taxon>Rhabditida</taxon>
        <taxon>Tylenchina</taxon>
        <taxon>Panagrolaimomorpha</taxon>
        <taxon>Strongyloidoidea</taxon>
        <taxon>Steinernematidae</taxon>
        <taxon>Steinernema</taxon>
    </lineage>
</organism>
<feature type="compositionally biased region" description="Basic and acidic residues" evidence="1">
    <location>
        <begin position="75"/>
        <end position="92"/>
    </location>
</feature>
<protein>
    <submittedName>
        <fullName evidence="3">Uncharacterized protein</fullName>
    </submittedName>
</protein>
<dbReference type="AlphaFoldDB" id="A0A1I7YU98"/>
<evidence type="ECO:0000313" key="2">
    <source>
        <dbReference type="Proteomes" id="UP000095287"/>
    </source>
</evidence>
<dbReference type="WBParaSite" id="L893_g19901.t1">
    <property type="protein sequence ID" value="L893_g19901.t1"/>
    <property type="gene ID" value="L893_g19901"/>
</dbReference>
<dbReference type="Proteomes" id="UP000095287">
    <property type="component" value="Unplaced"/>
</dbReference>
<reference evidence="3" key="1">
    <citation type="submission" date="2016-11" db="UniProtKB">
        <authorList>
            <consortium name="WormBaseParasite"/>
        </authorList>
    </citation>
    <scope>IDENTIFICATION</scope>
</reference>
<feature type="region of interest" description="Disordered" evidence="1">
    <location>
        <begin position="50"/>
        <end position="133"/>
    </location>
</feature>
<name>A0A1I7YU98_9BILA</name>
<proteinExistence type="predicted"/>